<evidence type="ECO:0000256" key="4">
    <source>
        <dbReference type="ARBA" id="ARBA00007380"/>
    </source>
</evidence>
<protein>
    <recommendedName>
        <fullName evidence="5">Phenyloxazoline synthase MbtB</fullName>
    </recommendedName>
    <alternativeName>
        <fullName evidence="14">Mycobactin synthetase protein B</fullName>
    </alternativeName>
</protein>
<feature type="region of interest" description="C-terminal hotdog fold" evidence="15">
    <location>
        <begin position="4545"/>
        <end position="4693"/>
    </location>
</feature>
<evidence type="ECO:0000313" key="21">
    <source>
        <dbReference type="Proteomes" id="UP000054011"/>
    </source>
</evidence>
<feature type="compositionally biased region" description="Basic residues" evidence="16">
    <location>
        <begin position="2887"/>
        <end position="2897"/>
    </location>
</feature>
<comment type="pathway">
    <text evidence="2">Antibiotic biosynthesis.</text>
</comment>
<feature type="compositionally biased region" description="Basic residues" evidence="16">
    <location>
        <begin position="2838"/>
        <end position="2849"/>
    </location>
</feature>
<dbReference type="FunFam" id="1.10.1200.10:FF:000016">
    <property type="entry name" value="Non-ribosomal peptide synthase"/>
    <property type="match status" value="1"/>
</dbReference>
<evidence type="ECO:0000256" key="16">
    <source>
        <dbReference type="SAM" id="MobiDB-lite"/>
    </source>
</evidence>
<dbReference type="InterPro" id="IPR042099">
    <property type="entry name" value="ANL_N_sf"/>
</dbReference>
<dbReference type="Pfam" id="PF08659">
    <property type="entry name" value="KR"/>
    <property type="match status" value="1"/>
</dbReference>
<feature type="region of interest" description="Disordered" evidence="16">
    <location>
        <begin position="1"/>
        <end position="60"/>
    </location>
</feature>
<dbReference type="Gene3D" id="3.20.20.30">
    <property type="entry name" value="Luciferase-like domain"/>
    <property type="match status" value="1"/>
</dbReference>
<dbReference type="Pfam" id="PF00668">
    <property type="entry name" value="Condensation"/>
    <property type="match status" value="2"/>
</dbReference>
<feature type="domain" description="Ketosynthase family 3 (KS3)" evidence="18">
    <location>
        <begin position="2977"/>
        <end position="3400"/>
    </location>
</feature>
<feature type="compositionally biased region" description="Basic residues" evidence="16">
    <location>
        <begin position="2944"/>
        <end position="2953"/>
    </location>
</feature>
<evidence type="ECO:0000256" key="6">
    <source>
        <dbReference type="ARBA" id="ARBA00022450"/>
    </source>
</evidence>
<dbReference type="FunFam" id="3.40.50.12780:FF:000012">
    <property type="entry name" value="Non-ribosomal peptide synthetase"/>
    <property type="match status" value="1"/>
</dbReference>
<feature type="compositionally biased region" description="Pro residues" evidence="16">
    <location>
        <begin position="3878"/>
        <end position="3888"/>
    </location>
</feature>
<evidence type="ECO:0000256" key="8">
    <source>
        <dbReference type="ARBA" id="ARBA00022598"/>
    </source>
</evidence>
<dbReference type="InterPro" id="IPR001227">
    <property type="entry name" value="Ac_transferase_dom_sf"/>
</dbReference>
<dbReference type="SMART" id="SM00827">
    <property type="entry name" value="PKS_AT"/>
    <property type="match status" value="1"/>
</dbReference>
<dbReference type="InterPro" id="IPR000873">
    <property type="entry name" value="AMP-dep_synth/lig_dom"/>
</dbReference>
<evidence type="ECO:0000256" key="11">
    <source>
        <dbReference type="ARBA" id="ARBA00023194"/>
    </source>
</evidence>
<comment type="similarity">
    <text evidence="13">In the C-terminal section; belongs to the NRP synthetase family.</text>
</comment>
<dbReference type="InterPro" id="IPR010071">
    <property type="entry name" value="AA_adenyl_dom"/>
</dbReference>
<feature type="compositionally biased region" description="Low complexity" evidence="16">
    <location>
        <begin position="15"/>
        <end position="53"/>
    </location>
</feature>
<dbReference type="Pfam" id="PF16197">
    <property type="entry name" value="KAsynt_C_assoc"/>
    <property type="match status" value="1"/>
</dbReference>
<dbReference type="Gene3D" id="3.40.50.720">
    <property type="entry name" value="NAD(P)-binding Rossmann-like Domain"/>
    <property type="match status" value="1"/>
</dbReference>
<dbReference type="EMBL" id="LNSV01000041">
    <property type="protein sequence ID" value="KUH37677.1"/>
    <property type="molecule type" value="Genomic_DNA"/>
</dbReference>
<dbReference type="InterPro" id="IPR009081">
    <property type="entry name" value="PP-bd_ACP"/>
</dbReference>
<evidence type="ECO:0000256" key="12">
    <source>
        <dbReference type="ARBA" id="ARBA00023315"/>
    </source>
</evidence>
<dbReference type="InterPro" id="IPR014043">
    <property type="entry name" value="Acyl_transferase_dom"/>
</dbReference>
<dbReference type="CDD" id="cd19531">
    <property type="entry name" value="LCL_NRPS-like"/>
    <property type="match status" value="1"/>
</dbReference>
<dbReference type="InterPro" id="IPR001242">
    <property type="entry name" value="Condensation_dom"/>
</dbReference>
<dbReference type="PANTHER" id="PTHR45527">
    <property type="entry name" value="NONRIBOSOMAL PEPTIDE SYNTHETASE"/>
    <property type="match status" value="1"/>
</dbReference>
<dbReference type="STRING" id="936756.ATE80_17065"/>
<dbReference type="Gene3D" id="3.30.559.30">
    <property type="entry name" value="Nonribosomal peptide synthetase, condensation domain"/>
    <property type="match status" value="2"/>
</dbReference>
<dbReference type="Pfam" id="PF02801">
    <property type="entry name" value="Ketoacyl-synt_C"/>
    <property type="match status" value="1"/>
</dbReference>
<sequence>MTKPTGREDRLARLTPAQRAAFEARARGRAAATGTDTPAAAPGTPDGAPGRGAVTPAPRPAPLSFGQERLWFLEQLAPGLGVHNEYVGLRLTGPLDLVALDGALTRLADRHEALRTVVDTVDGTPLQRVLPPGRSVLEVVDVEPGAEEARAEEEAARPFDLARGPLFRAVLLRSAPDRALLVVVNHHMVGDAWSRAVLVDELCAGYRAHLDGTGADAPAPPVQYGDFAAWQRRELTDENLAGHLAYWRERLAGAPPLLHLAADRPRPAVPTHRGGRVRFTLDAALTEAVEAAARQARATPFMVTLAAWQAVLMRHSGQEDIVVGVPTAGRDRPELAGLAGMFVNSLVLRADLAGDPSFGELLGRVREASLGAFAHAQVPFERLVRELSPDRDLGHAPLYQVQFGYRNVPERALSLPGVDVEPADLDNGLCRIDLSLELARNGDVTEGVCEYSRDLFDEPTARTLTEALVRVLRRAAADPDRRLSELLALTPAEQALLDAAGDGGPLPDDAPDVLAAFARAVRARPDAEAVTCAGETLTFRALRARAEGVAARLRDVGVRPGDRVGVALRRCADLPAALLGVLTAGAAYVPLDPDYPAERLRYVCEDAAPAAVLVHAATRATFADGVVSPGTPLVDTDTATDSATVVTAAGEEGDGGRPNPESAAYVIHTSGSTGRPKGVVVRHRNLTAFLAAMDRVVETGGEPVTWLAVTSVSFDISVLELLWTVSRGHRVVLTPDKDRAPAPAPAAEEPVRERVPEFSLFYFASDTGGTPPGPGQYRLLMDGARFADEHGFSAVWMPERHFHAFGGPFPAPSVLAAAVAATTRRVGVRAGSVVMPLHHPVRVAEEWSVVDNLSGGRVGVSFASGWHVDDFVLAKDAYDDRQARTLTGIDQVRRLWRGERVPFEGPGGRTVETAVLPRPVQPELPFWLTSSGNPETCRAAGEAGARLLTHLLGQSVEELAEKIAVYREAWHRAGHAGAPHVTLMLHTFVGADVDDVRSHAWEPFRSYLRSSVGLVQNMARALGVDITADDFTEDDQEALLDHACARYLADSSLIGTVEDRMPLVRRLTEAGVDEIACLIDFGVDEDAALGALPALAALGDRAATAAAPGTAPARAGSGDGASPTALIRAHGVTHLQCTPSHARALLDEEDAAALGTLRELLLGGEPLDAGLVGALARHVRGTIRNMYGPTETTVWSTTDTVDPAAGAVTIGRPIAGTTVRVLDPHGRRVPPGVPGELYIGGAGVTAGYLGRPELTGERFVPADPATTGTGEDAAGRPRLYRTGDIVRVRPDGRLQYLSRNDNQLKIRGFRVEAGEVEAALTALPSVRQCVVTAYEPGTSRAALAAYLVPAAPDAPPAPAELRAELVGRLPSFLVPSHFVILDALPLTGNGKVDRGALPAPVPERTGAGELTAPRTPTEETVARVWADALRTERVGVHDDFFALGGHSLLATQVVAGIRRALGVRLPLRTLFEAPTVAGLAAAVDALTGTAQDAAAQEAAPAALRPDPARRHDPFPLTDVQRAYWIGRSGTVGGDVSCHLYVELDVDDVDLARLERAWQALVRRHDALRIVVDENGEQRVLADVPDYRIAAEDLRGLAAAERESRLEAVRRDMSHQVLPSEVWPLFDLRASRTTGTGARLHFGIDTLIADGGSTQILLRELLAVYRGELDPRPLELSFRDYVLAERARREGPRRERDLAYWRDRLDTLPPAPPLPLVRRPDELAETRFGRREAYLPADVWARLKERAAAARITPSALALSAYATVLGAWSGAGRFTLNLTLFNRVGDHPDLPALVGDFTALTMLEVDGATDGAFEARARRIQDRLWEDLDHQLVSGVWVAGELARRRGVAEAVMPVVFTSELGADTGGGALAAGPGARVAYTITQTPQVWLDHQIAEHEGRLRLTWDAVEALFAPGTLDDMFGAYTALLTALADEPAAWDDPHRELLPAGQIARYTALNATDGPLPDGLLHEPFLARAARQPDRTAVVSTTGTVTYGELDRASLAVARALGDAGVRDGDLVGVLAHRGWEQVASAIGVLRAGGAYLPLDGGLPADRVARSLAHAGAVALLLPDTLPDGHPAGDAAPDGVTVLRFGDAVDRGTALGSGRDPRPATAPGDLAYVIYTSGSTGEPKGVMTDHRGALNTVTDINERFGVHAEDRVFGLSSLGFDLSVYDIFGTLAAGAALVLPGPGEERDPVRWARLVAEHAVTVWNSVPALMEMLLVHASGNPAVDVESLRLVMLSGDWIPVGMPGHIRRVAPKAEVISLGGATEASIWSVLHPVGTVDPDRPSIPYGRPMRNQRMYVLDDAFRLRPTGVPGALFIGGVGLATGYRNAPALTARSFPEHPVTGERLYRTGDLARLHPDGELEFLGREDSQVKVRGMRIELGEIEAALVRTDGVREAAALVEGSGMSAQLAAYVVREAAPAAEVRAGEADAGAADAAPAAGGAALDAERVRRLETRLSQPGRRRDLAGREIVPFALPADTRALRAASAARGAATRFGRGPVPASGLYALLTVLARQDDEGVPRYAYGSAGGLYPVQTYVAVAPGGVDGVGAGTYYLDPAGPALVALDGPEGAGRALDPALFGEFNRPLAGAARFAVYLVARNAAVAPVYGELARPFALLEAGAMAQLLRQRAADCRIGLCPVGDVYAEPLHRVLRLEDDQTVLHTLLGGPPDGAAAGLGDPEAWAAELRAELARRLPAYMVPRHVRAVDALPLSANGKVDRRALARLGEAREPSAASSAAPPVAGTASAPPATPVAAAVPAAPAVAGGATPAAPTPPVAADGRGPLSGSTVERISALWREVLDGQEIAVDTKLLRRRRDLHPPGARPAPDHRGVRHGAVGRRHVRPPDGTAPGRTARPVPGAARPPPPRPPPPGPVPPPRPRPPRRTPRPTRRAPNPPPDGVGTTSGGAPPAVPKAPAARPPTEVARADGAPPPEPRPRRAPRARVSYRPKEKDLMTSQDTGSALDGPPDLPDAIAVTGLACRFPGAPDAGAFWENLLAGRDTVTFRGRDELAALGVPTDRLDDPRFVPAGGVLEGIDEFDAEYFGITPADAALMDPQQRLFLQCAVAALEDAGQRVRDAAGGVGVYASAGFNSYLTHHLLPHAAELGHRADVQWLAAGDKDYLATQTSYRLGLTGPSLSVQTACSSALVAVHLAGEALLSGECDVALAGAVSAGVGQGLGYLHTEGGILSEDGHCRPFDASATGTVFGSGVGVVVLKRLADAVADGDTVRAVLLGSAVNNDGDRKVGFTAPGLDGQVRVIGAAQAVAGVGPEDVSCVEAHGTGTALGDRIELTALNRVFAAAPDASRVLGAVKSNVGHLDTCAGMAGFIKTVLALQHRTLLPTAHFTRPSPDLDPERFRVLTAPEPWPGADGTRTAGVSSFGIGGTNAHVVLQDPPPAARRPAAGTDDAWQVLPLSARGPEALDRLAGRLGEALTAPGAPALADAAHTLQTGRDPHPWRRAVTVAPGRTAALGAAEPRSGASTEPVRAGGVFPGAAFLYPGQGAGTPGMAAEPYAREPAFRDALDRCLDALRPWTDAPLRALLLDPAHPDDLDRTEVAQPALFAVAYALTEWWAALGVRPVAVAGHSVGELAAACAAGVFTLPDAARLVVRRGALMGGMPEGAMLAVPLPEAELRALVADSGPWPGDGAAPGAPEVAAVNAPDRTVAAGPPGAVARLAELLEARGVPARRLAVRHAFHTRHADGLLDDFAALVAATPARTPSVPVISSLTGRPLTAEEAASPAYWARQLRQPVRFADALRALPDGVTLLEAGPGTALTGFARRTLGAGRTALPVLGAPRGGDEPPARLTAVARLWERGADIDWTALGERAGRRKVALPTYPFARTSHWFRPAATAAQAAAAAPAGALAGSTPAPPAGSPAAPPAGSSGGAATADAGAAAGDGAPLDGWLRVLDWVPSLPPATAAAAPGSVLLLADEGGLSDAVVDLLAGQGARVHRVRVGGPGLPDGLAADSGDRDGDGDRDGHLLDPDHPGAFAALAAELAARGEAPDAVVSCWAADDPALDDASADTVARCALRAVAVPAALCRALGDRFPDRPLRLLLVTEDALAVAGRRPGAPHAAAATGPARVLPHELPDCAVRVLDLERFPRTGSGPARAARAVVTELAALADPYAATGTPPGANAAGAAEPVVAVRGRSRLVPVPATPALTPPGRDPDPLPDGTWLVTGGLGGIGGAAAERLAAPGRTLVLVTRRPVADGPARHVIRPEGAEPAPQCPPALADALARLAGKGAEVCVVQCDVSDERALTAALEEVRERYGRIAGVVHAAGLPGGGVLALRAPDDIARVLEPKVRGTVLLHRLTEADRPLMVLCSSVLAVAGAAGQADYAAANAFLDNFAHTTDTAVSIGWDRWSETGMAVAATAPARATDADQPLDHPLFAARRATPGGWTELILRDGPHTSWLSHEHRMAGEPVLPGTALLDLAVAAHRALAHPDGDGDARRAAGGAVELDAVFTAPVRMPEEDAPVVAVRLRPHADGGHDWEVRSTAAARPHAQGRLRPHGGPRPARVTLASAAVSDGTASDGRGGKGDEALKAAGRGLLETGPRWACVTRTDRPGRDGERHLLLTLRLPEEYRADTAAHPLHPALLDAATGAVAQATGRHLPVAYGKLTVYRDIPAEGHALVALRSGDPAAEDGTLVADVTLTDREGDPVVTVEGFVLRPVPAGTAVRNDPAPQDPAPHTDAIPTAEGLRALARVLANPHLAHVLVTPRAGVEPRPERAPSAADAGTGTGAGQDDEAPQDVPSRIARIWAAMLGLPAVASDANLFELGADSLVIVQIAAQMRGAGLPVSPGDIFAHPTPGALARRIAEARAETEAGPAPGANAATPPATPDASATPAAPAPSHAPGATPSADAPGHFPDADLSTADLAQVMHLFRSGEDTQ</sequence>
<keyword evidence="9" id="KW-0808">Transferase</keyword>
<comment type="pathway">
    <text evidence="3">Siderophore biosynthesis; mycobactin biosynthesis.</text>
</comment>
<dbReference type="FunFam" id="3.30.559.10:FF:000023">
    <property type="entry name" value="Non-ribosomal peptide synthetase"/>
    <property type="match status" value="1"/>
</dbReference>
<feature type="region of interest" description="N-terminal hotdog fold" evidence="15">
    <location>
        <begin position="4396"/>
        <end position="4529"/>
    </location>
</feature>
<dbReference type="CDD" id="cd19535">
    <property type="entry name" value="Cyc_NRPS"/>
    <property type="match status" value="1"/>
</dbReference>
<evidence type="ECO:0000256" key="10">
    <source>
        <dbReference type="ARBA" id="ARBA00022737"/>
    </source>
</evidence>
<evidence type="ECO:0000256" key="2">
    <source>
        <dbReference type="ARBA" id="ARBA00004792"/>
    </source>
</evidence>
<feature type="compositionally biased region" description="Low complexity" evidence="16">
    <location>
        <begin position="4840"/>
        <end position="4877"/>
    </location>
</feature>
<evidence type="ECO:0000256" key="13">
    <source>
        <dbReference type="ARBA" id="ARBA00029443"/>
    </source>
</evidence>
<feature type="region of interest" description="Disordered" evidence="16">
    <location>
        <begin position="3964"/>
        <end position="3994"/>
    </location>
</feature>
<dbReference type="InterPro" id="IPR014030">
    <property type="entry name" value="Ketoacyl_synth_N"/>
</dbReference>
<dbReference type="PROSITE" id="PS50075">
    <property type="entry name" value="CARRIER"/>
    <property type="match status" value="2"/>
</dbReference>
<dbReference type="InterPro" id="IPR036291">
    <property type="entry name" value="NAD(P)-bd_dom_sf"/>
</dbReference>
<dbReference type="InterPro" id="IPR016036">
    <property type="entry name" value="Malonyl_transacylase_ACP-bd"/>
</dbReference>
<dbReference type="GO" id="GO:0031177">
    <property type="term" value="F:phosphopantetheine binding"/>
    <property type="evidence" value="ECO:0007669"/>
    <property type="project" value="InterPro"/>
</dbReference>
<dbReference type="Gene3D" id="3.40.366.10">
    <property type="entry name" value="Malonyl-Coenzyme A Acyl Carrier Protein, domain 2"/>
    <property type="match status" value="1"/>
</dbReference>
<feature type="domain" description="Carrier" evidence="17">
    <location>
        <begin position="4762"/>
        <end position="4836"/>
    </location>
</feature>
<feature type="compositionally biased region" description="Low complexity" evidence="16">
    <location>
        <begin position="2738"/>
        <end position="2758"/>
    </location>
</feature>
<dbReference type="Gene3D" id="3.30.300.30">
    <property type="match status" value="3"/>
</dbReference>
<name>A0A100Y4R4_9ACTN</name>
<evidence type="ECO:0000256" key="15">
    <source>
        <dbReference type="PROSITE-ProRule" id="PRU01363"/>
    </source>
</evidence>
<feature type="domain" description="PKS/mFAS DH" evidence="19">
    <location>
        <begin position="4396"/>
        <end position="4693"/>
    </location>
</feature>
<evidence type="ECO:0000256" key="14">
    <source>
        <dbReference type="ARBA" id="ARBA00033440"/>
    </source>
</evidence>
<evidence type="ECO:0000256" key="9">
    <source>
        <dbReference type="ARBA" id="ARBA00022679"/>
    </source>
</evidence>
<dbReference type="SMART" id="SM00822">
    <property type="entry name" value="PKS_KR"/>
    <property type="match status" value="1"/>
</dbReference>
<dbReference type="Gene3D" id="3.40.50.12780">
    <property type="entry name" value="N-terminal domain of ligase-like"/>
    <property type="match status" value="1"/>
</dbReference>
<comment type="cofactor">
    <cofactor evidence="1">
        <name>pantetheine 4'-phosphate</name>
        <dbReference type="ChEBI" id="CHEBI:47942"/>
    </cofactor>
</comment>
<evidence type="ECO:0000259" key="19">
    <source>
        <dbReference type="PROSITE" id="PS52019"/>
    </source>
</evidence>
<dbReference type="Gene3D" id="3.40.50.980">
    <property type="match status" value="4"/>
</dbReference>
<comment type="caution">
    <text evidence="15">Lacks conserved residue(s) required for the propagation of feature annotation.</text>
</comment>
<evidence type="ECO:0000256" key="5">
    <source>
        <dbReference type="ARBA" id="ARBA00016743"/>
    </source>
</evidence>
<dbReference type="InterPro" id="IPR014031">
    <property type="entry name" value="Ketoacyl_synth_C"/>
</dbReference>
<dbReference type="InterPro" id="IPR057737">
    <property type="entry name" value="Condensation_MtbB-like"/>
</dbReference>
<dbReference type="InterPro" id="IPR036736">
    <property type="entry name" value="ACP-like_sf"/>
</dbReference>
<feature type="region of interest" description="Disordered" evidence="16">
    <location>
        <begin position="3872"/>
        <end position="3904"/>
    </location>
</feature>
<dbReference type="Gene3D" id="1.10.1200.10">
    <property type="entry name" value="ACP-like"/>
    <property type="match status" value="2"/>
</dbReference>
<feature type="compositionally biased region" description="Pro residues" evidence="16">
    <location>
        <begin position="2868"/>
        <end position="2886"/>
    </location>
</feature>
<dbReference type="Gene3D" id="3.10.129.110">
    <property type="entry name" value="Polyketide synthase dehydratase"/>
    <property type="match status" value="1"/>
</dbReference>
<dbReference type="InterPro" id="IPR032821">
    <property type="entry name" value="PKS_assoc"/>
</dbReference>
<feature type="domain" description="Carrier" evidence="17">
    <location>
        <begin position="1412"/>
        <end position="1487"/>
    </location>
</feature>
<dbReference type="SUPFAM" id="SSF52777">
    <property type="entry name" value="CoA-dependent acyltransferases"/>
    <property type="match status" value="4"/>
</dbReference>
<dbReference type="CDD" id="cd00833">
    <property type="entry name" value="PKS"/>
    <property type="match status" value="1"/>
</dbReference>
<dbReference type="InterPro" id="IPR042104">
    <property type="entry name" value="PKS_dehydratase_sf"/>
</dbReference>
<dbReference type="GO" id="GO:0004315">
    <property type="term" value="F:3-oxoacyl-[acyl-carrier-protein] synthase activity"/>
    <property type="evidence" value="ECO:0007669"/>
    <property type="project" value="InterPro"/>
</dbReference>
<dbReference type="InterPro" id="IPR045851">
    <property type="entry name" value="AMP-bd_C_sf"/>
</dbReference>
<feature type="region of interest" description="Disordered" evidence="16">
    <location>
        <begin position="2824"/>
        <end position="2974"/>
    </location>
</feature>
<dbReference type="GO" id="GO:0000036">
    <property type="term" value="F:acyl carrier activity"/>
    <property type="evidence" value="ECO:0007669"/>
    <property type="project" value="TreeGrafter"/>
</dbReference>
<dbReference type="Pfam" id="PF00698">
    <property type="entry name" value="Acyl_transf_1"/>
    <property type="match status" value="1"/>
</dbReference>
<dbReference type="InterPro" id="IPR024011">
    <property type="entry name" value="Biosynth_lucif-like_mOase_dom"/>
</dbReference>
<dbReference type="Pfam" id="PF13193">
    <property type="entry name" value="AMP-binding_C"/>
    <property type="match status" value="1"/>
</dbReference>
<gene>
    <name evidence="20" type="ORF">ATE80_17065</name>
</gene>
<keyword evidence="11" id="KW-0045">Antibiotic biosynthesis</keyword>
<dbReference type="InterPro" id="IPR016039">
    <property type="entry name" value="Thiolase-like"/>
</dbReference>
<feature type="compositionally biased region" description="Basic and acidic residues" evidence="16">
    <location>
        <begin position="1"/>
        <end position="12"/>
    </location>
</feature>
<dbReference type="SUPFAM" id="SSF53901">
    <property type="entry name" value="Thiolase-like"/>
    <property type="match status" value="1"/>
</dbReference>
<feature type="region of interest" description="Disordered" evidence="16">
    <location>
        <begin position="2771"/>
        <end position="2791"/>
    </location>
</feature>
<dbReference type="InterPro" id="IPR006162">
    <property type="entry name" value="Ppantetheine_attach_site"/>
</dbReference>
<dbReference type="OrthoDB" id="2472181at2"/>
<dbReference type="GO" id="GO:0017000">
    <property type="term" value="P:antibiotic biosynthetic process"/>
    <property type="evidence" value="ECO:0007669"/>
    <property type="project" value="UniProtKB-KW"/>
</dbReference>
<dbReference type="Pfam" id="PF00501">
    <property type="entry name" value="AMP-binding"/>
    <property type="match status" value="3"/>
</dbReference>
<dbReference type="SUPFAM" id="SSF55048">
    <property type="entry name" value="Probable ACP-binding domain of malonyl-CoA ACP transacylase"/>
    <property type="match status" value="1"/>
</dbReference>
<dbReference type="SUPFAM" id="SSF55469">
    <property type="entry name" value="FMN-dependent nitroreductase-like"/>
    <property type="match status" value="1"/>
</dbReference>
<dbReference type="GO" id="GO:0044550">
    <property type="term" value="P:secondary metabolite biosynthetic process"/>
    <property type="evidence" value="ECO:0007669"/>
    <property type="project" value="TreeGrafter"/>
</dbReference>
<dbReference type="Proteomes" id="UP000054011">
    <property type="component" value="Unassembled WGS sequence"/>
</dbReference>
<dbReference type="InterPro" id="IPR036661">
    <property type="entry name" value="Luciferase-like_sf"/>
</dbReference>
<dbReference type="Pfam" id="PF14765">
    <property type="entry name" value="PS-DH"/>
    <property type="match status" value="1"/>
</dbReference>
<dbReference type="Pfam" id="PF00296">
    <property type="entry name" value="Bac_luciferase"/>
    <property type="match status" value="1"/>
</dbReference>
<evidence type="ECO:0000313" key="20">
    <source>
        <dbReference type="EMBL" id="KUH37677.1"/>
    </source>
</evidence>
<evidence type="ECO:0000259" key="18">
    <source>
        <dbReference type="PROSITE" id="PS52004"/>
    </source>
</evidence>
<dbReference type="FunFam" id="3.30.559.30:FF:000006">
    <property type="entry name" value="Yersiniabactin polyketide/non-ribosomal peptide synthetase"/>
    <property type="match status" value="1"/>
</dbReference>
<dbReference type="Gene3D" id="3.30.70.3290">
    <property type="match status" value="1"/>
</dbReference>
<dbReference type="PANTHER" id="PTHR45527:SF10">
    <property type="entry name" value="PYOCHELIN SYNTHASE PCHF"/>
    <property type="match status" value="1"/>
</dbReference>
<dbReference type="GO" id="GO:0043041">
    <property type="term" value="P:amino acid activation for nonribosomal peptide biosynthetic process"/>
    <property type="evidence" value="ECO:0007669"/>
    <property type="project" value="TreeGrafter"/>
</dbReference>
<dbReference type="InterPro" id="IPR011251">
    <property type="entry name" value="Luciferase-like_dom"/>
</dbReference>
<dbReference type="Pfam" id="PF21089">
    <property type="entry name" value="PKS_DH_N"/>
    <property type="match status" value="1"/>
</dbReference>
<dbReference type="InterPro" id="IPR020806">
    <property type="entry name" value="PKS_PP-bd"/>
</dbReference>
<dbReference type="PROSITE" id="PS00012">
    <property type="entry name" value="PHOSPHOPANTETHEINE"/>
    <property type="match status" value="2"/>
</dbReference>
<dbReference type="SMART" id="SM00826">
    <property type="entry name" value="PKS_DH"/>
    <property type="match status" value="1"/>
</dbReference>
<feature type="compositionally biased region" description="Low complexity" evidence="16">
    <location>
        <begin position="3889"/>
        <end position="3904"/>
    </location>
</feature>
<dbReference type="Pfam" id="PF00550">
    <property type="entry name" value="PP-binding"/>
    <property type="match status" value="2"/>
</dbReference>
<dbReference type="InterPro" id="IPR018201">
    <property type="entry name" value="Ketoacyl_synth_AS"/>
</dbReference>
<dbReference type="NCBIfam" id="TIGR04020">
    <property type="entry name" value="seco_metab_LLM"/>
    <property type="match status" value="1"/>
</dbReference>
<dbReference type="InterPro" id="IPR016035">
    <property type="entry name" value="Acyl_Trfase/lysoPLipase"/>
</dbReference>
<dbReference type="Gene3D" id="3.30.559.10">
    <property type="entry name" value="Chloramphenicol acetyltransferase-like domain"/>
    <property type="match status" value="2"/>
</dbReference>
<dbReference type="InterPro" id="IPR020841">
    <property type="entry name" value="PKS_Beta-ketoAc_synthase_dom"/>
</dbReference>
<keyword evidence="7" id="KW-0597">Phosphoprotein</keyword>
<dbReference type="CDD" id="cd02142">
    <property type="entry name" value="McbC_SagB-like_oxidoreductase"/>
    <property type="match status" value="1"/>
</dbReference>
<dbReference type="InterPro" id="IPR049552">
    <property type="entry name" value="PKS_DH_N"/>
</dbReference>
<organism evidence="20 21">
    <name type="scientific">Streptomyces kanasensis</name>
    <dbReference type="NCBI Taxonomy" id="936756"/>
    <lineage>
        <taxon>Bacteria</taxon>
        <taxon>Bacillati</taxon>
        <taxon>Actinomycetota</taxon>
        <taxon>Actinomycetes</taxon>
        <taxon>Kitasatosporales</taxon>
        <taxon>Streptomycetaceae</taxon>
        <taxon>Streptomyces</taxon>
    </lineage>
</organism>
<evidence type="ECO:0000256" key="1">
    <source>
        <dbReference type="ARBA" id="ARBA00001957"/>
    </source>
</evidence>
<dbReference type="Gene3D" id="2.30.38.10">
    <property type="entry name" value="Luciferase, Domain 3"/>
    <property type="match status" value="1"/>
</dbReference>
<dbReference type="SUPFAM" id="SSF47336">
    <property type="entry name" value="ACP-like"/>
    <property type="match status" value="2"/>
</dbReference>
<dbReference type="GO" id="GO:0005737">
    <property type="term" value="C:cytoplasm"/>
    <property type="evidence" value="ECO:0007669"/>
    <property type="project" value="TreeGrafter"/>
</dbReference>
<comment type="similarity">
    <text evidence="4">Belongs to the ATP-dependent AMP-binding enzyme family. MbtB subfamily.</text>
</comment>
<dbReference type="InterPro" id="IPR023213">
    <property type="entry name" value="CAT-like_dom_sf"/>
</dbReference>
<keyword evidence="21" id="KW-1185">Reference proteome</keyword>
<keyword evidence="12" id="KW-0012">Acyltransferase</keyword>
<dbReference type="InterPro" id="IPR020845">
    <property type="entry name" value="AMP-binding_CS"/>
</dbReference>
<dbReference type="InterPro" id="IPR049551">
    <property type="entry name" value="PKS_DH_C"/>
</dbReference>
<dbReference type="SMART" id="SM00823">
    <property type="entry name" value="PKS_PP"/>
    <property type="match status" value="2"/>
</dbReference>
<dbReference type="SUPFAM" id="SSF56801">
    <property type="entry name" value="Acetyl-CoA synthetase-like"/>
    <property type="match status" value="3"/>
</dbReference>
<dbReference type="NCBIfam" id="TIGR01733">
    <property type="entry name" value="AA-adenyl-dom"/>
    <property type="match status" value="1"/>
</dbReference>
<dbReference type="PROSITE" id="PS00455">
    <property type="entry name" value="AMP_BINDING"/>
    <property type="match status" value="2"/>
</dbReference>
<dbReference type="PROSITE" id="PS52004">
    <property type="entry name" value="KS3_2"/>
    <property type="match status" value="1"/>
</dbReference>
<dbReference type="GO" id="GO:0016705">
    <property type="term" value="F:oxidoreductase activity, acting on paired donors, with incorporation or reduction of molecular oxygen"/>
    <property type="evidence" value="ECO:0007669"/>
    <property type="project" value="InterPro"/>
</dbReference>
<accession>A0A100Y4R4</accession>
<dbReference type="InterPro" id="IPR025110">
    <property type="entry name" value="AMP-bd_C"/>
</dbReference>
<dbReference type="PROSITE" id="PS00606">
    <property type="entry name" value="KS3_1"/>
    <property type="match status" value="1"/>
</dbReference>
<dbReference type="InterPro" id="IPR020807">
    <property type="entry name" value="PKS_DH"/>
</dbReference>
<dbReference type="InterPro" id="IPR013968">
    <property type="entry name" value="PKS_KR"/>
</dbReference>
<feature type="region of interest" description="Disordered" evidence="16">
    <location>
        <begin position="2734"/>
        <end position="2758"/>
    </location>
</feature>
<evidence type="ECO:0000259" key="17">
    <source>
        <dbReference type="PROSITE" id="PS50075"/>
    </source>
</evidence>
<feature type="region of interest" description="Disordered" evidence="16">
    <location>
        <begin position="4734"/>
        <end position="4765"/>
    </location>
</feature>
<dbReference type="InterPro" id="IPR049900">
    <property type="entry name" value="PKS_mFAS_DH"/>
</dbReference>
<comment type="caution">
    <text evidence="20">The sequence shown here is derived from an EMBL/GenBank/DDBJ whole genome shotgun (WGS) entry which is preliminary data.</text>
</comment>
<dbReference type="Gene3D" id="3.40.47.10">
    <property type="match status" value="1"/>
</dbReference>
<keyword evidence="8" id="KW-0436">Ligase</keyword>
<feature type="compositionally biased region" description="Low complexity" evidence="16">
    <location>
        <begin position="2856"/>
        <end position="2867"/>
    </location>
</feature>
<reference evidence="20 21" key="1">
    <citation type="submission" date="2015-11" db="EMBL/GenBank/DDBJ databases">
        <title>Genome-wide analysis reveals the secondary metabolome in Streptomyces kanasensis ZX01.</title>
        <authorList>
            <person name="Zhang G."/>
            <person name="Han L."/>
            <person name="Feng J."/>
            <person name="Zhang X."/>
        </authorList>
    </citation>
    <scope>NUCLEOTIDE SEQUENCE [LARGE SCALE GENOMIC DNA]</scope>
    <source>
        <strain evidence="20 21">ZX01</strain>
    </source>
</reference>
<dbReference type="SUPFAM" id="SSF51735">
    <property type="entry name" value="NAD(P)-binding Rossmann-fold domains"/>
    <property type="match status" value="2"/>
</dbReference>
<dbReference type="InterPro" id="IPR057326">
    <property type="entry name" value="KR_dom"/>
</dbReference>
<evidence type="ECO:0000256" key="7">
    <source>
        <dbReference type="ARBA" id="ARBA00022553"/>
    </source>
</evidence>
<dbReference type="SUPFAM" id="SSF52151">
    <property type="entry name" value="FabD/lysophospholipase-like"/>
    <property type="match status" value="1"/>
</dbReference>
<evidence type="ECO:0000256" key="3">
    <source>
        <dbReference type="ARBA" id="ARBA00005102"/>
    </source>
</evidence>
<dbReference type="InterPro" id="IPR000415">
    <property type="entry name" value="Nitroreductase-like"/>
</dbReference>
<dbReference type="PROSITE" id="PS52019">
    <property type="entry name" value="PKS_MFAS_DH"/>
    <property type="match status" value="1"/>
</dbReference>
<dbReference type="SMART" id="SM00825">
    <property type="entry name" value="PKS_KS"/>
    <property type="match status" value="1"/>
</dbReference>
<feature type="region of interest" description="Disordered" evidence="16">
    <location>
        <begin position="4836"/>
        <end position="4890"/>
    </location>
</feature>
<proteinExistence type="inferred from homology"/>
<keyword evidence="6" id="KW-0596">Phosphopantetheine</keyword>
<dbReference type="Gene3D" id="3.40.109.10">
    <property type="entry name" value="NADH Oxidase"/>
    <property type="match status" value="1"/>
</dbReference>
<feature type="compositionally biased region" description="Basic and acidic residues" evidence="16">
    <location>
        <begin position="3978"/>
        <end position="3994"/>
    </location>
</feature>
<dbReference type="GO" id="GO:0016874">
    <property type="term" value="F:ligase activity"/>
    <property type="evidence" value="ECO:0007669"/>
    <property type="project" value="UniProtKB-KW"/>
</dbReference>
<dbReference type="SUPFAM" id="SSF51679">
    <property type="entry name" value="Bacterial luciferase-like"/>
    <property type="match status" value="1"/>
</dbReference>
<keyword evidence="10" id="KW-0677">Repeat</keyword>
<dbReference type="Pfam" id="PF00109">
    <property type="entry name" value="ketoacyl-synt"/>
    <property type="match status" value="1"/>
</dbReference>